<dbReference type="InterPro" id="IPR005475">
    <property type="entry name" value="Transketolase-like_Pyr-bd"/>
</dbReference>
<dbReference type="FunFam" id="3.40.50.970:FF:000129">
    <property type="entry name" value="Transketolase"/>
    <property type="match status" value="1"/>
</dbReference>
<dbReference type="SUPFAM" id="SSF52518">
    <property type="entry name" value="Thiamin diphosphate-binding fold (THDP-binding)"/>
    <property type="match status" value="1"/>
</dbReference>
<dbReference type="InterPro" id="IPR009014">
    <property type="entry name" value="Transketo_C/PFOR_II"/>
</dbReference>
<evidence type="ECO:0000256" key="1">
    <source>
        <dbReference type="ARBA" id="ARBA00001964"/>
    </source>
</evidence>
<name>A0A212LIW9_9HYPH</name>
<dbReference type="Pfam" id="PF02779">
    <property type="entry name" value="Transket_pyr"/>
    <property type="match status" value="1"/>
</dbReference>
<dbReference type="Gene3D" id="3.40.50.970">
    <property type="match status" value="1"/>
</dbReference>
<dbReference type="EMBL" id="FMJD01000008">
    <property type="protein sequence ID" value="SCM77492.1"/>
    <property type="molecule type" value="Genomic_DNA"/>
</dbReference>
<dbReference type="RefSeq" id="WP_288197385.1">
    <property type="nucleotide sequence ID" value="NZ_LT608334.1"/>
</dbReference>
<reference evidence="5" key="1">
    <citation type="submission" date="2016-08" db="EMBL/GenBank/DDBJ databases">
        <authorList>
            <person name="Seilhamer J.J."/>
        </authorList>
    </citation>
    <scope>NUCLEOTIDE SEQUENCE</scope>
    <source>
        <strain evidence="5">86</strain>
    </source>
</reference>
<dbReference type="AlphaFoldDB" id="A0A212LIW9"/>
<evidence type="ECO:0000256" key="3">
    <source>
        <dbReference type="ARBA" id="ARBA00023052"/>
    </source>
</evidence>
<dbReference type="Gene3D" id="3.40.50.920">
    <property type="match status" value="1"/>
</dbReference>
<dbReference type="PANTHER" id="PTHR43825:SF1">
    <property type="entry name" value="TRANSKETOLASE-LIKE PYRIMIDINE-BINDING DOMAIN-CONTAINING PROTEIN"/>
    <property type="match status" value="1"/>
</dbReference>
<dbReference type="InterPro" id="IPR051157">
    <property type="entry name" value="PDH/Transketolase"/>
</dbReference>
<accession>A0A212LIW9</accession>
<dbReference type="CDD" id="cd07033">
    <property type="entry name" value="TPP_PYR_DXS_TK_like"/>
    <property type="match status" value="1"/>
</dbReference>
<evidence type="ECO:0000256" key="2">
    <source>
        <dbReference type="ARBA" id="ARBA00007131"/>
    </source>
</evidence>
<feature type="domain" description="Transketolase-like pyrimidine-binding" evidence="4">
    <location>
        <begin position="20"/>
        <end position="185"/>
    </location>
</feature>
<comment type="cofactor">
    <cofactor evidence="1">
        <name>thiamine diphosphate</name>
        <dbReference type="ChEBI" id="CHEBI:58937"/>
    </cofactor>
</comment>
<evidence type="ECO:0000259" key="4">
    <source>
        <dbReference type="SMART" id="SM00861"/>
    </source>
</evidence>
<proteinExistence type="inferred from homology"/>
<comment type="similarity">
    <text evidence="2">Belongs to the transketolase family.</text>
</comment>
<protein>
    <recommendedName>
        <fullName evidence="4">Transketolase-like pyrimidine-binding domain-containing protein</fullName>
    </recommendedName>
</protein>
<dbReference type="InterPro" id="IPR029061">
    <property type="entry name" value="THDP-binding"/>
</dbReference>
<gene>
    <name evidence="5" type="ORF">KL86PLE_41297</name>
</gene>
<dbReference type="SMART" id="SM00861">
    <property type="entry name" value="Transket_pyr"/>
    <property type="match status" value="1"/>
</dbReference>
<evidence type="ECO:0000313" key="5">
    <source>
        <dbReference type="EMBL" id="SCM77492.1"/>
    </source>
</evidence>
<dbReference type="InterPro" id="IPR033248">
    <property type="entry name" value="Transketolase_C"/>
</dbReference>
<dbReference type="SUPFAM" id="SSF52922">
    <property type="entry name" value="TK C-terminal domain-like"/>
    <property type="match status" value="1"/>
</dbReference>
<sequence length="327" mass="34459">MSAASHSATKSDTKSDAGLHDCRDAFSRTLEALAEADERVVAVVNDSVGSSKLGGFKKRWPERLVNVGIAEQNMVGVGAGLANGGRIPFVSCASCFLTGRALEQVKADVAYSNTNVKLCGQSPGIGYGELGPTHHSIEDLAWLRPLANLITIVPSDPWETAEVMRFAAAHEGPVFIRVSRYPVPALDHRIDRIAPGKAEVMREGDDVAILANGVMLHRAIAAADRLAAEGVSARVVNMAWMNPLDSAAIIEAAATGAVVTVEEASVRGGLGGAVAETLALNRPVPMEMLGFPGFAPTGTVDFLFEHFNLTADGIANAARKAIRRKGR</sequence>
<keyword evidence="3" id="KW-0786">Thiamine pyrophosphate</keyword>
<dbReference type="Pfam" id="PF02780">
    <property type="entry name" value="Transketolase_C"/>
    <property type="match status" value="1"/>
</dbReference>
<organism evidence="5">
    <name type="scientific">uncultured Pleomorphomonas sp</name>
    <dbReference type="NCBI Taxonomy" id="442121"/>
    <lineage>
        <taxon>Bacteria</taxon>
        <taxon>Pseudomonadati</taxon>
        <taxon>Pseudomonadota</taxon>
        <taxon>Alphaproteobacteria</taxon>
        <taxon>Hyphomicrobiales</taxon>
        <taxon>Pleomorphomonadaceae</taxon>
        <taxon>Pleomorphomonas</taxon>
        <taxon>environmental samples</taxon>
    </lineage>
</organism>
<dbReference type="PANTHER" id="PTHR43825">
    <property type="entry name" value="PYRUVATE DEHYDROGENASE E1 COMPONENT"/>
    <property type="match status" value="1"/>
</dbReference>